<feature type="compositionally biased region" description="Polar residues" evidence="1">
    <location>
        <begin position="49"/>
        <end position="67"/>
    </location>
</feature>
<dbReference type="EMBL" id="BMAT01002119">
    <property type="protein sequence ID" value="GFR99249.1"/>
    <property type="molecule type" value="Genomic_DNA"/>
</dbReference>
<organism evidence="2 3">
    <name type="scientific">Elysia marginata</name>
    <dbReference type="NCBI Taxonomy" id="1093978"/>
    <lineage>
        <taxon>Eukaryota</taxon>
        <taxon>Metazoa</taxon>
        <taxon>Spiralia</taxon>
        <taxon>Lophotrochozoa</taxon>
        <taxon>Mollusca</taxon>
        <taxon>Gastropoda</taxon>
        <taxon>Heterobranchia</taxon>
        <taxon>Euthyneura</taxon>
        <taxon>Panpulmonata</taxon>
        <taxon>Sacoglossa</taxon>
        <taxon>Placobranchoidea</taxon>
        <taxon>Plakobranchidae</taxon>
        <taxon>Elysia</taxon>
    </lineage>
</organism>
<dbReference type="Proteomes" id="UP000762676">
    <property type="component" value="Unassembled WGS sequence"/>
</dbReference>
<dbReference type="AlphaFoldDB" id="A0AAV4HNH9"/>
<gene>
    <name evidence="2" type="ORF">ElyMa_001039300</name>
</gene>
<evidence type="ECO:0000313" key="2">
    <source>
        <dbReference type="EMBL" id="GFR99249.1"/>
    </source>
</evidence>
<reference evidence="2 3" key="1">
    <citation type="journal article" date="2021" name="Elife">
        <title>Chloroplast acquisition without the gene transfer in kleptoplastic sea slugs, Plakobranchus ocellatus.</title>
        <authorList>
            <person name="Maeda T."/>
            <person name="Takahashi S."/>
            <person name="Yoshida T."/>
            <person name="Shimamura S."/>
            <person name="Takaki Y."/>
            <person name="Nagai Y."/>
            <person name="Toyoda A."/>
            <person name="Suzuki Y."/>
            <person name="Arimoto A."/>
            <person name="Ishii H."/>
            <person name="Satoh N."/>
            <person name="Nishiyama T."/>
            <person name="Hasebe M."/>
            <person name="Maruyama T."/>
            <person name="Minagawa J."/>
            <person name="Obokata J."/>
            <person name="Shigenobu S."/>
        </authorList>
    </citation>
    <scope>NUCLEOTIDE SEQUENCE [LARGE SCALE GENOMIC DNA]</scope>
</reference>
<comment type="caution">
    <text evidence="2">The sequence shown here is derived from an EMBL/GenBank/DDBJ whole genome shotgun (WGS) entry which is preliminary data.</text>
</comment>
<evidence type="ECO:0000256" key="1">
    <source>
        <dbReference type="SAM" id="MobiDB-lite"/>
    </source>
</evidence>
<proteinExistence type="predicted"/>
<protein>
    <submittedName>
        <fullName evidence="2">Uncharacterized protein</fullName>
    </submittedName>
</protein>
<sequence>MSQGSKVKVYLPVTLPKGDLCVRLIQPHSSSDQGLVNVSLRYEPETEETLGSRTGTVSRTQEGQSLSLYQESSQKRSVFSLRLTEVAKNA</sequence>
<feature type="region of interest" description="Disordered" evidence="1">
    <location>
        <begin position="46"/>
        <end position="67"/>
    </location>
</feature>
<name>A0AAV4HNH9_9GAST</name>
<evidence type="ECO:0000313" key="3">
    <source>
        <dbReference type="Proteomes" id="UP000762676"/>
    </source>
</evidence>
<feature type="non-terminal residue" evidence="2">
    <location>
        <position position="90"/>
    </location>
</feature>
<keyword evidence="3" id="KW-1185">Reference proteome</keyword>
<accession>A0AAV4HNH9</accession>